<protein>
    <submittedName>
        <fullName evidence="1">Uncharacterized protein</fullName>
    </submittedName>
</protein>
<dbReference type="EMBL" id="LR798287">
    <property type="protein sequence ID" value="CAB5220758.1"/>
    <property type="molecule type" value="Genomic_DNA"/>
</dbReference>
<evidence type="ECO:0000313" key="1">
    <source>
        <dbReference type="EMBL" id="CAB5220758.1"/>
    </source>
</evidence>
<organism evidence="1">
    <name type="scientific">uncultured Caudovirales phage</name>
    <dbReference type="NCBI Taxonomy" id="2100421"/>
    <lineage>
        <taxon>Viruses</taxon>
        <taxon>Duplodnaviria</taxon>
        <taxon>Heunggongvirae</taxon>
        <taxon>Uroviricota</taxon>
        <taxon>Caudoviricetes</taxon>
        <taxon>Peduoviridae</taxon>
        <taxon>Maltschvirus</taxon>
        <taxon>Maltschvirus maltsch</taxon>
    </lineage>
</organism>
<sequence>MLKMPMAGIYNQLKEKYQDQVEIMPEDTDWMIMEWKI</sequence>
<name>A0A6J7WVA1_9CAUD</name>
<reference evidence="1" key="1">
    <citation type="submission" date="2020-05" db="EMBL/GenBank/DDBJ databases">
        <authorList>
            <person name="Chiriac C."/>
            <person name="Salcher M."/>
            <person name="Ghai R."/>
            <person name="Kavagutti S V."/>
        </authorList>
    </citation>
    <scope>NUCLEOTIDE SEQUENCE</scope>
</reference>
<accession>A0A6J7WVA1</accession>
<proteinExistence type="predicted"/>
<gene>
    <name evidence="1" type="ORF">UFOVP245_23</name>
</gene>